<feature type="binding site" evidence="8">
    <location>
        <position position="23"/>
    </location>
    <ligand>
        <name>Zn(2+)</name>
        <dbReference type="ChEBI" id="CHEBI:29105"/>
    </ligand>
</feature>
<evidence type="ECO:0000256" key="6">
    <source>
        <dbReference type="ARBA" id="ARBA00037948"/>
    </source>
</evidence>
<evidence type="ECO:0000256" key="1">
    <source>
        <dbReference type="ARBA" id="ARBA00022723"/>
    </source>
</evidence>
<dbReference type="SMART" id="SM00355">
    <property type="entry name" value="ZnF_C2H2"/>
    <property type="match status" value="10"/>
</dbReference>
<evidence type="ECO:0000256" key="7">
    <source>
        <dbReference type="PROSITE-ProRule" id="PRU00042"/>
    </source>
</evidence>
<dbReference type="SMART" id="SM00868">
    <property type="entry name" value="zf-AD"/>
    <property type="match status" value="1"/>
</dbReference>
<gene>
    <name evidence="11" type="ORF">JYU34_022443</name>
</gene>
<feature type="binding site" evidence="8">
    <location>
        <position position="26"/>
    </location>
    <ligand>
        <name>Zn(2+)</name>
        <dbReference type="ChEBI" id="CHEBI:29105"/>
    </ligand>
</feature>
<evidence type="ECO:0000256" key="3">
    <source>
        <dbReference type="ARBA" id="ARBA00022771"/>
    </source>
</evidence>
<evidence type="ECO:0000259" key="9">
    <source>
        <dbReference type="PROSITE" id="PS50157"/>
    </source>
</evidence>
<dbReference type="Pfam" id="PF00096">
    <property type="entry name" value="zf-C2H2"/>
    <property type="match status" value="3"/>
</dbReference>
<sequence>MVEELNLSKLVSNIVVAKTYSNCRLCLAEIKEQYMRFEDSVTLDSENFQPLSEVLSQVLGLQDEVAEELSGLEAVCITCVENTLQAAKFLQQCKDSTKILSNILDHLSNTLNIDIENPSENQKLYITVGENESELVLQEEDRETPKRGNSKNKFECTECNEWFNSFADLKSHNITYHSSLTCDKCYELFPDEKELKFHSSHKHKHKCPSCPQYRTNEKALKEHIDRAHSTYMCKSCGKACKGLDKLHMHEQSHSSISECPKCGKKYRVHQFFLKHTKLCIEGLLDPHPTRSELERAFSCEKCGKSYSTPGGLRVHMRFEHGNAKHHICDFCGKRFTAPSYLKVHMIKHTGEKNFTCDICGNKFVSKEALLYHTRRHTGEKPYSCRYCEEKFVNASSRAEHIKFKHIGPQLQCDICMRKFVTAFFLKKHKERHHDPRSKLYHARFASDGVAVGSYLNEVKE</sequence>
<evidence type="ECO:0000259" key="10">
    <source>
        <dbReference type="PROSITE" id="PS51915"/>
    </source>
</evidence>
<comment type="caution">
    <text evidence="11">The sequence shown here is derived from an EMBL/GenBank/DDBJ whole genome shotgun (WGS) entry which is preliminary data.</text>
</comment>
<dbReference type="Gene3D" id="3.30.160.60">
    <property type="entry name" value="Classic Zinc Finger"/>
    <property type="match status" value="5"/>
</dbReference>
<dbReference type="EMBL" id="JAHIBW010000031">
    <property type="protein sequence ID" value="KAG7295394.1"/>
    <property type="molecule type" value="Genomic_DNA"/>
</dbReference>
<dbReference type="InterPro" id="IPR036236">
    <property type="entry name" value="Znf_C2H2_sf"/>
</dbReference>
<dbReference type="SUPFAM" id="SSF57667">
    <property type="entry name" value="beta-beta-alpha zinc fingers"/>
    <property type="match status" value="4"/>
</dbReference>
<keyword evidence="12" id="KW-1185">Reference proteome</keyword>
<feature type="domain" description="C2H2-type" evidence="9">
    <location>
        <begin position="231"/>
        <end position="258"/>
    </location>
</feature>
<dbReference type="PROSITE" id="PS50157">
    <property type="entry name" value="ZINC_FINGER_C2H2_2"/>
    <property type="match status" value="8"/>
</dbReference>
<reference evidence="11 12" key="1">
    <citation type="submission" date="2021-06" db="EMBL/GenBank/DDBJ databases">
        <title>A haploid diamondback moth (Plutella xylostella L.) genome assembly resolves 31 chromosomes and identifies a diamide resistance mutation.</title>
        <authorList>
            <person name="Ward C.M."/>
            <person name="Perry K.D."/>
            <person name="Baker G."/>
            <person name="Powis K."/>
            <person name="Heckel D.G."/>
            <person name="Baxter S.W."/>
        </authorList>
    </citation>
    <scope>NUCLEOTIDE SEQUENCE [LARGE SCALE GENOMIC DNA]</scope>
    <source>
        <strain evidence="11 12">LV</strain>
        <tissue evidence="11">Single pupa</tissue>
    </source>
</reference>
<feature type="domain" description="C2H2-type" evidence="9">
    <location>
        <begin position="354"/>
        <end position="381"/>
    </location>
</feature>
<feature type="domain" description="C2H2-type" evidence="9">
    <location>
        <begin position="410"/>
        <end position="437"/>
    </location>
</feature>
<dbReference type="Proteomes" id="UP000823941">
    <property type="component" value="Chromosome 31"/>
</dbReference>
<feature type="domain" description="C2H2-type" evidence="9">
    <location>
        <begin position="154"/>
        <end position="178"/>
    </location>
</feature>
<keyword evidence="3 7" id="KW-0863">Zinc-finger</keyword>
<dbReference type="PANTHER" id="PTHR24388">
    <property type="entry name" value="ZINC FINGER PROTEIN"/>
    <property type="match status" value="1"/>
</dbReference>
<feature type="domain" description="C2H2-type" evidence="9">
    <location>
        <begin position="382"/>
        <end position="410"/>
    </location>
</feature>
<evidence type="ECO:0000256" key="5">
    <source>
        <dbReference type="ARBA" id="ARBA00023242"/>
    </source>
</evidence>
<accession>A0ABQ7PQY9</accession>
<feature type="binding site" evidence="8">
    <location>
        <position position="76"/>
    </location>
    <ligand>
        <name>Zn(2+)</name>
        <dbReference type="ChEBI" id="CHEBI:29105"/>
    </ligand>
</feature>
<dbReference type="PROSITE" id="PS51915">
    <property type="entry name" value="ZAD"/>
    <property type="match status" value="1"/>
</dbReference>
<protein>
    <submittedName>
        <fullName evidence="11">Uncharacterized protein</fullName>
    </submittedName>
</protein>
<dbReference type="Pfam" id="PF13912">
    <property type="entry name" value="zf-C2H2_6"/>
    <property type="match status" value="1"/>
</dbReference>
<organism evidence="11 12">
    <name type="scientific">Plutella xylostella</name>
    <name type="common">Diamondback moth</name>
    <name type="synonym">Plutella maculipennis</name>
    <dbReference type="NCBI Taxonomy" id="51655"/>
    <lineage>
        <taxon>Eukaryota</taxon>
        <taxon>Metazoa</taxon>
        <taxon>Ecdysozoa</taxon>
        <taxon>Arthropoda</taxon>
        <taxon>Hexapoda</taxon>
        <taxon>Insecta</taxon>
        <taxon>Pterygota</taxon>
        <taxon>Neoptera</taxon>
        <taxon>Endopterygota</taxon>
        <taxon>Lepidoptera</taxon>
        <taxon>Glossata</taxon>
        <taxon>Ditrysia</taxon>
        <taxon>Yponomeutoidea</taxon>
        <taxon>Plutellidae</taxon>
        <taxon>Plutella</taxon>
    </lineage>
</organism>
<dbReference type="PANTHER" id="PTHR24388:SF53">
    <property type="entry name" value="CHORION TRANSCRIPTION FACTOR CF2-RELATED"/>
    <property type="match status" value="1"/>
</dbReference>
<feature type="domain" description="ZAD" evidence="10">
    <location>
        <begin position="21"/>
        <end position="103"/>
    </location>
</feature>
<feature type="domain" description="C2H2-type" evidence="9">
    <location>
        <begin position="180"/>
        <end position="208"/>
    </location>
</feature>
<keyword evidence="2" id="KW-0677">Repeat</keyword>
<keyword evidence="5" id="KW-0539">Nucleus</keyword>
<comment type="similarity">
    <text evidence="6">Belongs to the snail C2H2-type zinc-finger protein family.</text>
</comment>
<dbReference type="SUPFAM" id="SSF57716">
    <property type="entry name" value="Glucocorticoid receptor-like (DNA-binding domain)"/>
    <property type="match status" value="1"/>
</dbReference>
<proteinExistence type="inferred from homology"/>
<dbReference type="InterPro" id="IPR050527">
    <property type="entry name" value="Snail/Krueppel_Znf"/>
</dbReference>
<name>A0ABQ7PQY9_PLUXY</name>
<evidence type="ECO:0000256" key="8">
    <source>
        <dbReference type="PROSITE-ProRule" id="PRU01263"/>
    </source>
</evidence>
<dbReference type="InterPro" id="IPR013087">
    <property type="entry name" value="Znf_C2H2_type"/>
</dbReference>
<feature type="domain" description="C2H2-type" evidence="9">
    <location>
        <begin position="326"/>
        <end position="353"/>
    </location>
</feature>
<dbReference type="PROSITE" id="PS00028">
    <property type="entry name" value="ZINC_FINGER_C2H2_1"/>
    <property type="match status" value="8"/>
</dbReference>
<evidence type="ECO:0000256" key="2">
    <source>
        <dbReference type="ARBA" id="ARBA00022737"/>
    </source>
</evidence>
<keyword evidence="4 8" id="KW-0862">Zinc</keyword>
<evidence type="ECO:0000313" key="11">
    <source>
        <dbReference type="EMBL" id="KAG7295394.1"/>
    </source>
</evidence>
<feature type="domain" description="C2H2-type" evidence="9">
    <location>
        <begin position="297"/>
        <end position="325"/>
    </location>
</feature>
<dbReference type="InterPro" id="IPR012934">
    <property type="entry name" value="Znf_AD"/>
</dbReference>
<evidence type="ECO:0000256" key="4">
    <source>
        <dbReference type="ARBA" id="ARBA00022833"/>
    </source>
</evidence>
<evidence type="ECO:0000313" key="12">
    <source>
        <dbReference type="Proteomes" id="UP000823941"/>
    </source>
</evidence>
<feature type="binding site" evidence="8">
    <location>
        <position position="79"/>
    </location>
    <ligand>
        <name>Zn(2+)</name>
        <dbReference type="ChEBI" id="CHEBI:29105"/>
    </ligand>
</feature>
<keyword evidence="1 8" id="KW-0479">Metal-binding</keyword>